<dbReference type="RefSeq" id="WP_095687414.1">
    <property type="nucleotide sequence ID" value="NZ_CP022747.1"/>
</dbReference>
<dbReference type="SUPFAM" id="SSF51197">
    <property type="entry name" value="Clavaminate synthase-like"/>
    <property type="match status" value="1"/>
</dbReference>
<sequence>MPEPFRSTPVFDQNTIPARLRGNHRTKVGVWGVIRVLEGSLNLTYVEPHSQILLTQEVVGVVKPDQPHFVTPLGNVRMQVDFYHEPPKL</sequence>
<accession>A0A249MYY9</accession>
<gene>
    <name evidence="2" type="ORF">CJD35_18735</name>
</gene>
<keyword evidence="2" id="KW-0614">Plasmid</keyword>
<dbReference type="KEGG" id="shyd:CJD35_18735"/>
<reference evidence="2 3" key="1">
    <citation type="submission" date="2017-08" db="EMBL/GenBank/DDBJ databases">
        <title>Whole Genome Sequence of Sphingobium hydrophobicum C1: Insights into Adaption to the Electronic-waste Contaminated Sediment.</title>
        <authorList>
            <person name="Song D."/>
            <person name="Chen X."/>
            <person name="Xu M."/>
        </authorList>
    </citation>
    <scope>NUCLEOTIDE SEQUENCE [LARGE SCALE GENOMIC DNA]</scope>
    <source>
        <strain evidence="2 3">C1</strain>
        <plasmid evidence="2 3">p1</plasmid>
    </source>
</reference>
<feature type="domain" description="TehB/YeaR-like" evidence="1">
    <location>
        <begin position="6"/>
        <end position="80"/>
    </location>
</feature>
<dbReference type="Proteomes" id="UP000217141">
    <property type="component" value="Plasmid p1"/>
</dbReference>
<geneLocation type="plasmid" evidence="2 3">
    <name>p1</name>
</geneLocation>
<dbReference type="Pfam" id="PF09313">
    <property type="entry name" value="TehB-like"/>
    <property type="match status" value="1"/>
</dbReference>
<dbReference type="EMBL" id="CP022747">
    <property type="protein sequence ID" value="ASY46526.1"/>
    <property type="molecule type" value="Genomic_DNA"/>
</dbReference>
<organism evidence="2 3">
    <name type="scientific">Sphingobium xenophagum</name>
    <dbReference type="NCBI Taxonomy" id="121428"/>
    <lineage>
        <taxon>Bacteria</taxon>
        <taxon>Pseudomonadati</taxon>
        <taxon>Pseudomonadota</taxon>
        <taxon>Alphaproteobacteria</taxon>
        <taxon>Sphingomonadales</taxon>
        <taxon>Sphingomonadaceae</taxon>
        <taxon>Sphingobium</taxon>
    </lineage>
</organism>
<dbReference type="InterPro" id="IPR015392">
    <property type="entry name" value="TehB/YeaR-like_dom"/>
</dbReference>
<dbReference type="Gene3D" id="2.60.120.10">
    <property type="entry name" value="Jelly Rolls"/>
    <property type="match status" value="1"/>
</dbReference>
<evidence type="ECO:0000313" key="2">
    <source>
        <dbReference type="EMBL" id="ASY46526.1"/>
    </source>
</evidence>
<name>A0A249MYY9_SPHXE</name>
<dbReference type="InterPro" id="IPR014710">
    <property type="entry name" value="RmlC-like_jellyroll"/>
</dbReference>
<evidence type="ECO:0000313" key="3">
    <source>
        <dbReference type="Proteomes" id="UP000217141"/>
    </source>
</evidence>
<dbReference type="AlphaFoldDB" id="A0A249MYY9"/>
<evidence type="ECO:0000259" key="1">
    <source>
        <dbReference type="Pfam" id="PF09313"/>
    </source>
</evidence>
<protein>
    <recommendedName>
        <fullName evidence="1">TehB/YeaR-like domain-containing protein</fullName>
    </recommendedName>
</protein>
<proteinExistence type="predicted"/>